<comment type="function">
    <text evidence="6">ATPase that binds to both the 70S ribosome and the 50S ribosomal subunit in a nucleotide-independent manner.</text>
</comment>
<keyword evidence="4 6" id="KW-0067">ATP-binding</keyword>
<feature type="binding site" evidence="6">
    <location>
        <begin position="12"/>
        <end position="17"/>
    </location>
    <ligand>
        <name>ATP</name>
        <dbReference type="ChEBI" id="CHEBI:30616"/>
    </ligand>
</feature>
<dbReference type="InterPro" id="IPR006073">
    <property type="entry name" value="GTP-bd"/>
</dbReference>
<dbReference type="GO" id="GO:0005524">
    <property type="term" value="F:ATP binding"/>
    <property type="evidence" value="ECO:0007669"/>
    <property type="project" value="UniProtKB-UniRule"/>
</dbReference>
<dbReference type="AlphaFoldDB" id="A0A2M8LDV7"/>
<dbReference type="GO" id="GO:0046872">
    <property type="term" value="F:metal ion binding"/>
    <property type="evidence" value="ECO:0007669"/>
    <property type="project" value="UniProtKB-KW"/>
</dbReference>
<sequence length="354" mass="38521">MSLKVGIVGLPNVGKSTLFKALTKKQVTIENYPFATIEPNVGVVSVPDNRLTALAATAKSAKIIPTVIEFVDIAGLVAGAHQGEGLGNKFLSHIREVDAIVEVVRDFTDSNITHVMGNPDPERDLSVIGIELAMADLDTVTRRIATTEGKARSGDKQAMQELALLTRLREALDTKEAARSVTTTDEEKKILRQLNLLTAKPLLVVKNVAEEDVKKNAGKTDELTISAKIESELAELELDDMRQYLTELGWERSGLDRLIQASYELLELITFFTAGPTETRAWTVRRGATAPQAAGVIHTDFEEGFVAAEIIAWQDLVAAGSEAKAKEQGLLRLEGKTYTVQDGDVAHFRFAPTS</sequence>
<dbReference type="InterPro" id="IPR023192">
    <property type="entry name" value="TGS-like_dom_sf"/>
</dbReference>
<protein>
    <recommendedName>
        <fullName evidence="6">Ribosome-binding ATPase YchF</fullName>
    </recommendedName>
</protein>
<keyword evidence="2" id="KW-0479">Metal-binding</keyword>
<dbReference type="PROSITE" id="PS51710">
    <property type="entry name" value="G_OBG"/>
    <property type="match status" value="1"/>
</dbReference>
<dbReference type="GO" id="GO:0005737">
    <property type="term" value="C:cytoplasm"/>
    <property type="evidence" value="ECO:0007669"/>
    <property type="project" value="TreeGrafter"/>
</dbReference>
<dbReference type="Pfam" id="PF06071">
    <property type="entry name" value="YchF-GTPase_C"/>
    <property type="match status" value="1"/>
</dbReference>
<name>A0A2M8LDV7_9BACT</name>
<accession>A0A2M8LDV7</accession>
<dbReference type="InterPro" id="IPR013029">
    <property type="entry name" value="YchF_C"/>
</dbReference>
<dbReference type="NCBIfam" id="TIGR00092">
    <property type="entry name" value="redox-regulated ATPase YchF"/>
    <property type="match status" value="1"/>
</dbReference>
<dbReference type="EMBL" id="PFET01000013">
    <property type="protein sequence ID" value="PJE75615.1"/>
    <property type="molecule type" value="Genomic_DNA"/>
</dbReference>
<dbReference type="Gene3D" id="1.10.150.300">
    <property type="entry name" value="TGS-like domain"/>
    <property type="match status" value="1"/>
</dbReference>
<dbReference type="InterPro" id="IPR004396">
    <property type="entry name" value="ATPase_YchF/OLA1"/>
</dbReference>
<dbReference type="InterPro" id="IPR004095">
    <property type="entry name" value="TGS"/>
</dbReference>
<reference evidence="9 10" key="1">
    <citation type="submission" date="2017-09" db="EMBL/GenBank/DDBJ databases">
        <title>Depth-based differentiation of microbial function through sediment-hosted aquifers and enrichment of novel symbionts in the deep terrestrial subsurface.</title>
        <authorList>
            <person name="Probst A.J."/>
            <person name="Ladd B."/>
            <person name="Jarett J.K."/>
            <person name="Geller-Mcgrath D.E."/>
            <person name="Sieber C.M."/>
            <person name="Emerson J.B."/>
            <person name="Anantharaman K."/>
            <person name="Thomas B.C."/>
            <person name="Malmstrom R."/>
            <person name="Stieglmeier M."/>
            <person name="Klingl A."/>
            <person name="Woyke T."/>
            <person name="Ryan C.M."/>
            <person name="Banfield J.F."/>
        </authorList>
    </citation>
    <scope>NUCLEOTIDE SEQUENCE [LARGE SCALE GENOMIC DNA]</scope>
    <source>
        <strain evidence="9">CG10_big_fil_rev_8_21_14_0_10_48_11</strain>
    </source>
</reference>
<evidence type="ECO:0000313" key="9">
    <source>
        <dbReference type="EMBL" id="PJE75615.1"/>
    </source>
</evidence>
<dbReference type="InterPro" id="IPR012675">
    <property type="entry name" value="Beta-grasp_dom_sf"/>
</dbReference>
<dbReference type="SUPFAM" id="SSF52540">
    <property type="entry name" value="P-loop containing nucleoside triphosphate hydrolases"/>
    <property type="match status" value="1"/>
</dbReference>
<dbReference type="FunFam" id="1.10.150.300:FF:000001">
    <property type="entry name" value="Ribosome-binding ATPase YchF"/>
    <property type="match status" value="1"/>
</dbReference>
<evidence type="ECO:0000259" key="8">
    <source>
        <dbReference type="PROSITE" id="PS51880"/>
    </source>
</evidence>
<dbReference type="SUPFAM" id="SSF81271">
    <property type="entry name" value="TGS-like"/>
    <property type="match status" value="1"/>
</dbReference>
<evidence type="ECO:0000256" key="3">
    <source>
        <dbReference type="ARBA" id="ARBA00022741"/>
    </source>
</evidence>
<dbReference type="Proteomes" id="UP000231152">
    <property type="component" value="Unassembled WGS sequence"/>
</dbReference>
<evidence type="ECO:0000256" key="6">
    <source>
        <dbReference type="HAMAP-Rule" id="MF_00944"/>
    </source>
</evidence>
<comment type="similarity">
    <text evidence="6">Belongs to the TRAFAC class OBG-HflX-like GTPase superfamily. OBG GTPase family. YchF/OLA1 subfamily.</text>
</comment>
<dbReference type="InterPro" id="IPR027417">
    <property type="entry name" value="P-loop_NTPase"/>
</dbReference>
<dbReference type="FunFam" id="3.10.20.30:FF:000001">
    <property type="entry name" value="Ribosome-binding ATPase YchF"/>
    <property type="match status" value="1"/>
</dbReference>
<gene>
    <name evidence="6" type="primary">ychF</name>
    <name evidence="9" type="ORF">COV04_04070</name>
</gene>
<evidence type="ECO:0000256" key="1">
    <source>
        <dbReference type="ARBA" id="ARBA00001946"/>
    </source>
</evidence>
<dbReference type="InterPro" id="IPR041706">
    <property type="entry name" value="YchF_N"/>
</dbReference>
<evidence type="ECO:0000259" key="7">
    <source>
        <dbReference type="PROSITE" id="PS51710"/>
    </source>
</evidence>
<feature type="domain" description="TGS" evidence="8">
    <location>
        <begin position="267"/>
        <end position="350"/>
    </location>
</feature>
<dbReference type="GO" id="GO:0005525">
    <property type="term" value="F:GTP binding"/>
    <property type="evidence" value="ECO:0007669"/>
    <property type="project" value="InterPro"/>
</dbReference>
<keyword evidence="5" id="KW-0460">Magnesium</keyword>
<dbReference type="GO" id="GO:0043023">
    <property type="term" value="F:ribosomal large subunit binding"/>
    <property type="evidence" value="ECO:0007669"/>
    <property type="project" value="UniProtKB-UniRule"/>
</dbReference>
<dbReference type="Gene3D" id="3.10.20.30">
    <property type="match status" value="1"/>
</dbReference>
<proteinExistence type="inferred from homology"/>
<evidence type="ECO:0000313" key="10">
    <source>
        <dbReference type="Proteomes" id="UP000231152"/>
    </source>
</evidence>
<dbReference type="CDD" id="cd01900">
    <property type="entry name" value="YchF"/>
    <property type="match status" value="1"/>
</dbReference>
<evidence type="ECO:0000256" key="5">
    <source>
        <dbReference type="ARBA" id="ARBA00022842"/>
    </source>
</evidence>
<dbReference type="PRINTS" id="PR00326">
    <property type="entry name" value="GTP1OBG"/>
</dbReference>
<dbReference type="HAMAP" id="MF_00944">
    <property type="entry name" value="YchF_OLA1_ATPase"/>
    <property type="match status" value="1"/>
</dbReference>
<dbReference type="PANTHER" id="PTHR23305">
    <property type="entry name" value="OBG GTPASE FAMILY"/>
    <property type="match status" value="1"/>
</dbReference>
<feature type="domain" description="OBG-type G" evidence="7">
    <location>
        <begin position="3"/>
        <end position="267"/>
    </location>
</feature>
<comment type="cofactor">
    <cofactor evidence="1">
        <name>Mg(2+)</name>
        <dbReference type="ChEBI" id="CHEBI:18420"/>
    </cofactor>
</comment>
<dbReference type="PROSITE" id="PS51880">
    <property type="entry name" value="TGS"/>
    <property type="match status" value="1"/>
</dbReference>
<dbReference type="PANTHER" id="PTHR23305:SF18">
    <property type="entry name" value="OBG-TYPE G DOMAIN-CONTAINING PROTEIN"/>
    <property type="match status" value="1"/>
</dbReference>
<dbReference type="PIRSF" id="PIRSF006641">
    <property type="entry name" value="CHP00092"/>
    <property type="match status" value="1"/>
</dbReference>
<dbReference type="Pfam" id="PF01926">
    <property type="entry name" value="MMR_HSR1"/>
    <property type="match status" value="1"/>
</dbReference>
<dbReference type="GO" id="GO:0016887">
    <property type="term" value="F:ATP hydrolysis activity"/>
    <property type="evidence" value="ECO:0007669"/>
    <property type="project" value="UniProtKB-UniRule"/>
</dbReference>
<evidence type="ECO:0000256" key="4">
    <source>
        <dbReference type="ARBA" id="ARBA00022840"/>
    </source>
</evidence>
<dbReference type="InterPro" id="IPR012676">
    <property type="entry name" value="TGS-like"/>
</dbReference>
<comment type="caution">
    <text evidence="9">The sequence shown here is derived from an EMBL/GenBank/DDBJ whole genome shotgun (WGS) entry which is preliminary data.</text>
</comment>
<keyword evidence="3 6" id="KW-0547">Nucleotide-binding</keyword>
<dbReference type="Gene3D" id="3.40.50.300">
    <property type="entry name" value="P-loop containing nucleotide triphosphate hydrolases"/>
    <property type="match status" value="1"/>
</dbReference>
<evidence type="ECO:0000256" key="2">
    <source>
        <dbReference type="ARBA" id="ARBA00022723"/>
    </source>
</evidence>
<organism evidence="9 10">
    <name type="scientific">Candidatus Uhrbacteria bacterium CG10_big_fil_rev_8_21_14_0_10_48_11</name>
    <dbReference type="NCBI Taxonomy" id="1975037"/>
    <lineage>
        <taxon>Bacteria</taxon>
        <taxon>Candidatus Uhriibacteriota</taxon>
    </lineage>
</organism>
<dbReference type="InterPro" id="IPR031167">
    <property type="entry name" value="G_OBG"/>
</dbReference>
<dbReference type="CDD" id="cd04867">
    <property type="entry name" value="TGS_YchF_OLA1"/>
    <property type="match status" value="1"/>
</dbReference>